<dbReference type="AlphaFoldDB" id="A0A1G5RG08"/>
<dbReference type="Proteomes" id="UP000183223">
    <property type="component" value="Unassembled WGS sequence"/>
</dbReference>
<protein>
    <submittedName>
        <fullName evidence="1">Uncharacterized protein</fullName>
    </submittedName>
</protein>
<evidence type="ECO:0000313" key="2">
    <source>
        <dbReference type="Proteomes" id="UP000183223"/>
    </source>
</evidence>
<proteinExistence type="predicted"/>
<evidence type="ECO:0000313" key="1">
    <source>
        <dbReference type="EMBL" id="SCZ72219.1"/>
    </source>
</evidence>
<name>A0A1G5RG08_PHOLU</name>
<dbReference type="EMBL" id="FMWJ01000028">
    <property type="protein sequence ID" value="SCZ72219.1"/>
    <property type="molecule type" value="Genomic_DNA"/>
</dbReference>
<accession>A0A1G5RG08</accession>
<sequence>MNAAIRRYMRAMGSVIDIMPSTDYRKLVPVSYDRQRLRSDMLNISRDMNNSIITVGESVNVQKLRKASEQSRRK</sequence>
<keyword evidence="2" id="KW-1185">Reference proteome</keyword>
<organism evidence="1 2">
    <name type="scientific">Photorhabdus luminescens</name>
    <name type="common">Xenorhabdus luminescens</name>
    <dbReference type="NCBI Taxonomy" id="29488"/>
    <lineage>
        <taxon>Bacteria</taxon>
        <taxon>Pseudomonadati</taxon>
        <taxon>Pseudomonadota</taxon>
        <taxon>Gammaproteobacteria</taxon>
        <taxon>Enterobacterales</taxon>
        <taxon>Morganellaceae</taxon>
        <taxon>Photorhabdus</taxon>
    </lineage>
</organism>
<reference evidence="2" key="1">
    <citation type="submission" date="2016-10" db="EMBL/GenBank/DDBJ databases">
        <authorList>
            <person name="Varghese N."/>
            <person name="Submissions S."/>
        </authorList>
    </citation>
    <scope>NUCLEOTIDE SEQUENCE [LARGE SCALE GENOMIC DNA]</scope>
    <source>
        <strain evidence="2">ATCC 29999</strain>
    </source>
</reference>
<gene>
    <name evidence="1" type="ORF">SAMN02982990_03993</name>
</gene>